<dbReference type="EMBL" id="JAJSOF020000013">
    <property type="protein sequence ID" value="KAJ4443518.1"/>
    <property type="molecule type" value="Genomic_DNA"/>
</dbReference>
<evidence type="ECO:0000313" key="3">
    <source>
        <dbReference type="EMBL" id="KAJ4443518.1"/>
    </source>
</evidence>
<reference evidence="3 4" key="1">
    <citation type="journal article" date="2022" name="Allergy">
        <title>Genome assembly and annotation of Periplaneta americana reveal a comprehensive cockroach allergen profile.</title>
        <authorList>
            <person name="Wang L."/>
            <person name="Xiong Q."/>
            <person name="Saelim N."/>
            <person name="Wang L."/>
            <person name="Nong W."/>
            <person name="Wan A.T."/>
            <person name="Shi M."/>
            <person name="Liu X."/>
            <person name="Cao Q."/>
            <person name="Hui J.H.L."/>
            <person name="Sookrung N."/>
            <person name="Leung T.F."/>
            <person name="Tungtrongchitr A."/>
            <person name="Tsui S.K.W."/>
        </authorList>
    </citation>
    <scope>NUCLEOTIDE SEQUENCE [LARGE SCALE GENOMIC DNA]</scope>
    <source>
        <strain evidence="3">PWHHKU_190912</strain>
    </source>
</reference>
<feature type="domain" description="Tc1-like transposase DDE" evidence="2">
    <location>
        <begin position="5"/>
        <end position="95"/>
    </location>
</feature>
<proteinExistence type="predicted"/>
<sequence length="96" mass="10678">MMESVMLWAALSWYSISPVITLTGKVTADVYKGILGEHVHSMVQTLFPSGSAVFQDDTAPVHTATCVKEWFEEHEGEVKHLPWPAQSPDLNIIEPL</sequence>
<organism evidence="3 4">
    <name type="scientific">Periplaneta americana</name>
    <name type="common">American cockroach</name>
    <name type="synonym">Blatta americana</name>
    <dbReference type="NCBI Taxonomy" id="6978"/>
    <lineage>
        <taxon>Eukaryota</taxon>
        <taxon>Metazoa</taxon>
        <taxon>Ecdysozoa</taxon>
        <taxon>Arthropoda</taxon>
        <taxon>Hexapoda</taxon>
        <taxon>Insecta</taxon>
        <taxon>Pterygota</taxon>
        <taxon>Neoptera</taxon>
        <taxon>Polyneoptera</taxon>
        <taxon>Dictyoptera</taxon>
        <taxon>Blattodea</taxon>
        <taxon>Blattoidea</taxon>
        <taxon>Blattidae</taxon>
        <taxon>Blattinae</taxon>
        <taxon>Periplaneta</taxon>
    </lineage>
</organism>
<evidence type="ECO:0000313" key="4">
    <source>
        <dbReference type="Proteomes" id="UP001148838"/>
    </source>
</evidence>
<feature type="chain" id="PRO_5047402323" description="Tc1-like transposase DDE domain-containing protein" evidence="1">
    <location>
        <begin position="22"/>
        <end position="96"/>
    </location>
</feature>
<evidence type="ECO:0000256" key="1">
    <source>
        <dbReference type="SAM" id="SignalP"/>
    </source>
</evidence>
<feature type="signal peptide" evidence="1">
    <location>
        <begin position="1"/>
        <end position="21"/>
    </location>
</feature>
<dbReference type="InterPro" id="IPR036397">
    <property type="entry name" value="RNaseH_sf"/>
</dbReference>
<name>A0ABQ8TAF8_PERAM</name>
<accession>A0ABQ8TAF8</accession>
<keyword evidence="4" id="KW-1185">Reference proteome</keyword>
<dbReference type="Gene3D" id="3.30.420.10">
    <property type="entry name" value="Ribonuclease H-like superfamily/Ribonuclease H"/>
    <property type="match status" value="1"/>
</dbReference>
<comment type="caution">
    <text evidence="3">The sequence shown here is derived from an EMBL/GenBank/DDBJ whole genome shotgun (WGS) entry which is preliminary data.</text>
</comment>
<gene>
    <name evidence="3" type="ORF">ANN_05190</name>
</gene>
<dbReference type="Proteomes" id="UP001148838">
    <property type="component" value="Unassembled WGS sequence"/>
</dbReference>
<dbReference type="Pfam" id="PF13358">
    <property type="entry name" value="DDE_3"/>
    <property type="match status" value="1"/>
</dbReference>
<dbReference type="InterPro" id="IPR038717">
    <property type="entry name" value="Tc1-like_DDE_dom"/>
</dbReference>
<protein>
    <recommendedName>
        <fullName evidence="2">Tc1-like transposase DDE domain-containing protein</fullName>
    </recommendedName>
</protein>
<keyword evidence="1" id="KW-0732">Signal</keyword>
<evidence type="ECO:0000259" key="2">
    <source>
        <dbReference type="Pfam" id="PF13358"/>
    </source>
</evidence>